<keyword evidence="3" id="KW-0378">Hydrolase</keyword>
<dbReference type="InterPro" id="IPR001405">
    <property type="entry name" value="UPF0758"/>
</dbReference>
<comment type="caution">
    <text evidence="9">The sequence shown here is derived from an EMBL/GenBank/DDBJ whole genome shotgun (WGS) entry which is preliminary data.</text>
</comment>
<dbReference type="PROSITE" id="PS50249">
    <property type="entry name" value="MPN"/>
    <property type="match status" value="1"/>
</dbReference>
<evidence type="ECO:0000256" key="4">
    <source>
        <dbReference type="ARBA" id="ARBA00022833"/>
    </source>
</evidence>
<accession>A0A8J3GJV2</accession>
<dbReference type="InterPro" id="IPR037518">
    <property type="entry name" value="MPN"/>
</dbReference>
<organism evidence="9 10">
    <name type="scientific">Tianweitania populi</name>
    <dbReference type="NCBI Taxonomy" id="1607949"/>
    <lineage>
        <taxon>Bacteria</taxon>
        <taxon>Pseudomonadati</taxon>
        <taxon>Pseudomonadota</taxon>
        <taxon>Alphaproteobacteria</taxon>
        <taxon>Hyphomicrobiales</taxon>
        <taxon>Phyllobacteriaceae</taxon>
        <taxon>Tianweitania</taxon>
    </lineage>
</organism>
<feature type="compositionally biased region" description="Acidic residues" evidence="7">
    <location>
        <begin position="1"/>
        <end position="10"/>
    </location>
</feature>
<dbReference type="Gene3D" id="3.40.140.10">
    <property type="entry name" value="Cytidine Deaminase, domain 2"/>
    <property type="match status" value="1"/>
</dbReference>
<sequence>MAGADEDFDEASFFQSLNTGSPFPVQPAKVAKARSKGTKTQKAGTLFDKVPAAPPQNVSTAITPAEAETGDTLPEDDAPTPEVPLYHGHRDRVRKRFDKIGGEAFEDYELLEIALFGVISQGDTKDTAKLLLKRFGTFAEVVGAPTHLLQEVEGVGPATAIHLKVLAAVAQRITKGAVIQRDALTSWHLILDYLRASMAFDAIEKFRVLYLNKKNLLIADEVQQEGIVDHTPAYPSKVVNRAYNLGATAIVLVDNHPSGDPEPSKADIELTKAIIAAAKGHNIVVHDHIIIGRNGHASLRGQGYI</sequence>
<feature type="region of interest" description="Disordered" evidence="7">
    <location>
        <begin position="67"/>
        <end position="86"/>
    </location>
</feature>
<evidence type="ECO:0000313" key="9">
    <source>
        <dbReference type="EMBL" id="GHD09728.1"/>
    </source>
</evidence>
<evidence type="ECO:0000259" key="8">
    <source>
        <dbReference type="PROSITE" id="PS50249"/>
    </source>
</evidence>
<keyword evidence="10" id="KW-1185">Reference proteome</keyword>
<dbReference type="GO" id="GO:0046872">
    <property type="term" value="F:metal ion binding"/>
    <property type="evidence" value="ECO:0007669"/>
    <property type="project" value="UniProtKB-KW"/>
</dbReference>
<dbReference type="NCBIfam" id="TIGR00608">
    <property type="entry name" value="radc"/>
    <property type="match status" value="1"/>
</dbReference>
<dbReference type="CDD" id="cd08071">
    <property type="entry name" value="MPN_DUF2466"/>
    <property type="match status" value="1"/>
</dbReference>
<evidence type="ECO:0000256" key="6">
    <source>
        <dbReference type="RuleBase" id="RU003797"/>
    </source>
</evidence>
<dbReference type="GO" id="GO:0006508">
    <property type="term" value="P:proteolysis"/>
    <property type="evidence" value="ECO:0007669"/>
    <property type="project" value="UniProtKB-KW"/>
</dbReference>
<dbReference type="NCBIfam" id="NF000642">
    <property type="entry name" value="PRK00024.1"/>
    <property type="match status" value="1"/>
</dbReference>
<evidence type="ECO:0000256" key="7">
    <source>
        <dbReference type="SAM" id="MobiDB-lite"/>
    </source>
</evidence>
<keyword evidence="2" id="KW-0479">Metal-binding</keyword>
<reference evidence="9" key="2">
    <citation type="submission" date="2020-09" db="EMBL/GenBank/DDBJ databases">
        <authorList>
            <person name="Sun Q."/>
            <person name="Kim S."/>
        </authorList>
    </citation>
    <scope>NUCLEOTIDE SEQUENCE</scope>
    <source>
        <strain evidence="9">KCTC 42249</strain>
    </source>
</reference>
<dbReference type="GO" id="GO:0008237">
    <property type="term" value="F:metallopeptidase activity"/>
    <property type="evidence" value="ECO:0007669"/>
    <property type="project" value="UniProtKB-KW"/>
</dbReference>
<evidence type="ECO:0000256" key="1">
    <source>
        <dbReference type="ARBA" id="ARBA00022670"/>
    </source>
</evidence>
<dbReference type="Gene3D" id="1.10.150.20">
    <property type="entry name" value="5' to 3' exonuclease, C-terminal subdomain"/>
    <property type="match status" value="1"/>
</dbReference>
<keyword evidence="1" id="KW-0645">Protease</keyword>
<feature type="domain" description="MPN" evidence="8">
    <location>
        <begin position="183"/>
        <end position="305"/>
    </location>
</feature>
<dbReference type="RefSeq" id="WP_189502282.1">
    <property type="nucleotide sequence ID" value="NZ_BMZQ01000001.1"/>
</dbReference>
<dbReference type="Proteomes" id="UP000630142">
    <property type="component" value="Unassembled WGS sequence"/>
</dbReference>
<keyword evidence="4" id="KW-0862">Zinc</keyword>
<dbReference type="EMBL" id="BMZQ01000001">
    <property type="protein sequence ID" value="GHD09728.1"/>
    <property type="molecule type" value="Genomic_DNA"/>
</dbReference>
<comment type="similarity">
    <text evidence="6">Belongs to the UPF0758 family.</text>
</comment>
<dbReference type="Pfam" id="PF04002">
    <property type="entry name" value="RadC"/>
    <property type="match status" value="1"/>
</dbReference>
<dbReference type="InterPro" id="IPR025657">
    <property type="entry name" value="RadC_JAB"/>
</dbReference>
<dbReference type="InterPro" id="IPR010994">
    <property type="entry name" value="RuvA_2-like"/>
</dbReference>
<evidence type="ECO:0000313" key="10">
    <source>
        <dbReference type="Proteomes" id="UP000630142"/>
    </source>
</evidence>
<evidence type="ECO:0000256" key="5">
    <source>
        <dbReference type="ARBA" id="ARBA00023049"/>
    </source>
</evidence>
<reference evidence="9" key="1">
    <citation type="journal article" date="2014" name="Int. J. Syst. Evol. Microbiol.">
        <title>Complete genome sequence of Corynebacterium casei LMG S-19264T (=DSM 44701T), isolated from a smear-ripened cheese.</title>
        <authorList>
            <consortium name="US DOE Joint Genome Institute (JGI-PGF)"/>
            <person name="Walter F."/>
            <person name="Albersmeier A."/>
            <person name="Kalinowski J."/>
            <person name="Ruckert C."/>
        </authorList>
    </citation>
    <scope>NUCLEOTIDE SEQUENCE</scope>
    <source>
        <strain evidence="9">KCTC 42249</strain>
    </source>
</reference>
<proteinExistence type="inferred from homology"/>
<dbReference type="PANTHER" id="PTHR30471">
    <property type="entry name" value="DNA REPAIR PROTEIN RADC"/>
    <property type="match status" value="1"/>
</dbReference>
<protein>
    <recommendedName>
        <fullName evidence="8">MPN domain-containing protein</fullName>
    </recommendedName>
</protein>
<name>A0A8J3GJV2_9HYPH</name>
<dbReference type="AlphaFoldDB" id="A0A8J3GJV2"/>
<gene>
    <name evidence="9" type="ORF">GCM10016234_10780</name>
</gene>
<evidence type="ECO:0000256" key="3">
    <source>
        <dbReference type="ARBA" id="ARBA00022801"/>
    </source>
</evidence>
<dbReference type="SUPFAM" id="SSF47781">
    <property type="entry name" value="RuvA domain 2-like"/>
    <property type="match status" value="1"/>
</dbReference>
<keyword evidence="5" id="KW-0482">Metalloprotease</keyword>
<evidence type="ECO:0000256" key="2">
    <source>
        <dbReference type="ARBA" id="ARBA00022723"/>
    </source>
</evidence>
<feature type="region of interest" description="Disordered" evidence="7">
    <location>
        <begin position="1"/>
        <end position="57"/>
    </location>
</feature>
<dbReference type="PANTHER" id="PTHR30471:SF3">
    <property type="entry name" value="UPF0758 PROTEIN YEES-RELATED"/>
    <property type="match status" value="1"/>
</dbReference>